<comment type="caution">
    <text evidence="3">The sequence shown here is derived from an EMBL/GenBank/DDBJ whole genome shotgun (WGS) entry which is preliminary data.</text>
</comment>
<evidence type="ECO:0000259" key="2">
    <source>
        <dbReference type="Pfam" id="PF10022"/>
    </source>
</evidence>
<dbReference type="InterPro" id="IPR016624">
    <property type="entry name" value="UCP014753"/>
</dbReference>
<feature type="domain" description="DUF2264" evidence="2">
    <location>
        <begin position="40"/>
        <end position="399"/>
    </location>
</feature>
<dbReference type="RefSeq" id="WP_207275867.1">
    <property type="nucleotide sequence ID" value="NZ_JAFMPK010000046.1"/>
</dbReference>
<evidence type="ECO:0000313" key="4">
    <source>
        <dbReference type="Proteomes" id="UP000664617"/>
    </source>
</evidence>
<dbReference type="Pfam" id="PF10022">
    <property type="entry name" value="DUF2264"/>
    <property type="match status" value="1"/>
</dbReference>
<organism evidence="3 4">
    <name type="scientific">Myceligenerans salitolerans</name>
    <dbReference type="NCBI Taxonomy" id="1230528"/>
    <lineage>
        <taxon>Bacteria</taxon>
        <taxon>Bacillati</taxon>
        <taxon>Actinomycetota</taxon>
        <taxon>Actinomycetes</taxon>
        <taxon>Micrococcales</taxon>
        <taxon>Promicromonosporaceae</taxon>
        <taxon>Myceligenerans</taxon>
    </lineage>
</organism>
<dbReference type="EMBL" id="JAFMPK010000046">
    <property type="protein sequence ID" value="MBO0609916.1"/>
    <property type="molecule type" value="Genomic_DNA"/>
</dbReference>
<dbReference type="PANTHER" id="PTHR35339">
    <property type="entry name" value="LINALOOL DEHYDRATASE_ISOMERASE DOMAIN-CONTAINING PROTEIN"/>
    <property type="match status" value="1"/>
</dbReference>
<keyword evidence="4" id="KW-1185">Reference proteome</keyword>
<reference evidence="4" key="2">
    <citation type="submission" date="2023-07" db="EMBL/GenBank/DDBJ databases">
        <title>Myceligenerans salitolerans sp. nov., a halotolerant actinomycete isolated from a salt lake in Xinjiang, China.</title>
        <authorList>
            <person name="Guan T."/>
        </authorList>
    </citation>
    <scope>NUCLEOTIDE SEQUENCE [LARGE SCALE GENOMIC DNA]</scope>
    <source>
        <strain evidence="4">XHU 5031</strain>
    </source>
</reference>
<sequence length="673" mass="72269">MTEPSRLPAEAPRTVRETWPRSWGSAPPGDFDTSPLTGFTREHWIAAADGLLRSASRHATQGGAGIPLDGRPSWNGAASDALEGYARTFLLFGWRLSGTGEAPPGLLDAYTRGLVAGTDARHPEAWPRISPDCKQALVESASVALALHETRRWIWDRLAPGHRHAVVDWLLGAFSLEVPDNNWHWFRVVVATFVETTGHQLSDDQYDVVAADLARIEDFYVGDGWYRDGAGEGDRFDHYAGWAMHFYPVLWHRMCETLDVASPIARASSASRETHRARLADFLEEYERLVGGNGAPLFLGRSLTYRWAAAAAPLAGVLDGAPRRAPGATRHLASAMLRYFLEGGAIGAGGVPSLGWFGPYLPMVQGYSAPASPFWLSKAFVCLLIDADDPFWTATEEPLPAAREDRTLALRAPGLVVSSTAEDGIVRVANHGTDNHRAGLRDDALYSRFAYSTATAPVLGDAAAVVPDNHVGLVSAGRRSRRGRIHRTVTGDDLAGSWHVPTWVDDDTVVEATGARIETVSILEGPWELRVHRVEDGEGLPVVDSGWAVADDVPPRVEREGRRLRVVGRDGVVSTLVPVLGQPGEPIAEHVAGGNALGAFTCVPTVIAPRRAGDVSVVAVLVGLSGTATGPALGRDPQVVVEPVTDSSHLVHVTMPSGAKRTLLLGTPRVAPN</sequence>
<accession>A0ABS3IBC2</accession>
<protein>
    <submittedName>
        <fullName evidence="3">DUF2264 domain-containing protein</fullName>
    </submittedName>
</protein>
<dbReference type="PANTHER" id="PTHR35339:SF4">
    <property type="entry name" value="LINALOOL DEHYDRATASE_ISOMERASE DOMAIN-CONTAINING PROTEIN"/>
    <property type="match status" value="1"/>
</dbReference>
<dbReference type="Proteomes" id="UP000664617">
    <property type="component" value="Unassembled WGS sequence"/>
</dbReference>
<gene>
    <name evidence="3" type="ORF">J0911_12850</name>
</gene>
<proteinExistence type="predicted"/>
<evidence type="ECO:0000256" key="1">
    <source>
        <dbReference type="SAM" id="MobiDB-lite"/>
    </source>
</evidence>
<feature type="region of interest" description="Disordered" evidence="1">
    <location>
        <begin position="1"/>
        <end position="30"/>
    </location>
</feature>
<name>A0ABS3IBC2_9MICO</name>
<reference evidence="3 4" key="1">
    <citation type="submission" date="2021-03" db="EMBL/GenBank/DDBJ databases">
        <authorList>
            <person name="Xin L."/>
        </authorList>
    </citation>
    <scope>NUCLEOTIDE SEQUENCE [LARGE SCALE GENOMIC DNA]</scope>
    <source>
        <strain evidence="3 4">XHU 5031</strain>
    </source>
</reference>
<evidence type="ECO:0000313" key="3">
    <source>
        <dbReference type="EMBL" id="MBO0609916.1"/>
    </source>
</evidence>
<dbReference type="InterPro" id="IPR049349">
    <property type="entry name" value="DUF2264_N"/>
</dbReference>